<name>A0A1H9Z1E5_9FIRM</name>
<dbReference type="AlphaFoldDB" id="A0A1H9Z1E5"/>
<feature type="domain" description="Polymerase/histidinol phosphatase N-terminal" evidence="1">
    <location>
        <begin position="5"/>
        <end position="73"/>
    </location>
</feature>
<dbReference type="OrthoDB" id="9791620at2"/>
<dbReference type="InterPro" id="IPR004013">
    <property type="entry name" value="PHP_dom"/>
</dbReference>
<dbReference type="CDD" id="cd07432">
    <property type="entry name" value="PHP_HisPPase"/>
    <property type="match status" value="1"/>
</dbReference>
<keyword evidence="3" id="KW-1185">Reference proteome</keyword>
<dbReference type="InterPro" id="IPR016195">
    <property type="entry name" value="Pol/histidinol_Pase-like"/>
</dbReference>
<dbReference type="SUPFAM" id="SSF89550">
    <property type="entry name" value="PHP domain-like"/>
    <property type="match status" value="1"/>
</dbReference>
<dbReference type="GO" id="GO:0004534">
    <property type="term" value="F:5'-3' RNA exonuclease activity"/>
    <property type="evidence" value="ECO:0007669"/>
    <property type="project" value="TreeGrafter"/>
</dbReference>
<protein>
    <recommendedName>
        <fullName evidence="1">Polymerase/histidinol phosphatase N-terminal domain-containing protein</fullName>
    </recommendedName>
</protein>
<dbReference type="STRING" id="426128.SAMN05660297_00508"/>
<accession>A0A1H9Z1E5</accession>
<evidence type="ECO:0000313" key="3">
    <source>
        <dbReference type="Proteomes" id="UP000199568"/>
    </source>
</evidence>
<dbReference type="EMBL" id="FOHU01000001">
    <property type="protein sequence ID" value="SES75300.1"/>
    <property type="molecule type" value="Genomic_DNA"/>
</dbReference>
<proteinExistence type="predicted"/>
<dbReference type="PANTHER" id="PTHR42924:SF3">
    <property type="entry name" value="POLYMERASE_HISTIDINOL PHOSPHATASE N-TERMINAL DOMAIN-CONTAINING PROTEIN"/>
    <property type="match status" value="1"/>
</dbReference>
<dbReference type="InterPro" id="IPR052018">
    <property type="entry name" value="PHP_domain"/>
</dbReference>
<dbReference type="Gene3D" id="3.20.20.140">
    <property type="entry name" value="Metal-dependent hydrolases"/>
    <property type="match status" value="1"/>
</dbReference>
<dbReference type="Proteomes" id="UP000199568">
    <property type="component" value="Unassembled WGS sequence"/>
</dbReference>
<dbReference type="SMART" id="SM00481">
    <property type="entry name" value="POLIIIAc"/>
    <property type="match status" value="1"/>
</dbReference>
<dbReference type="InterPro" id="IPR003141">
    <property type="entry name" value="Pol/His_phosphatase_N"/>
</dbReference>
<dbReference type="Pfam" id="PF02811">
    <property type="entry name" value="PHP"/>
    <property type="match status" value="1"/>
</dbReference>
<evidence type="ECO:0000259" key="1">
    <source>
        <dbReference type="SMART" id="SM00481"/>
    </source>
</evidence>
<gene>
    <name evidence="2" type="ORF">SAMN05660297_00508</name>
</gene>
<dbReference type="PANTHER" id="PTHR42924">
    <property type="entry name" value="EXONUCLEASE"/>
    <property type="match status" value="1"/>
</dbReference>
<organism evidence="2 3">
    <name type="scientific">Natronincola peptidivorans</name>
    <dbReference type="NCBI Taxonomy" id="426128"/>
    <lineage>
        <taxon>Bacteria</taxon>
        <taxon>Bacillati</taxon>
        <taxon>Bacillota</taxon>
        <taxon>Clostridia</taxon>
        <taxon>Peptostreptococcales</taxon>
        <taxon>Natronincolaceae</taxon>
        <taxon>Natronincola</taxon>
    </lineage>
</organism>
<evidence type="ECO:0000313" key="2">
    <source>
        <dbReference type="EMBL" id="SES75300.1"/>
    </source>
</evidence>
<sequence length="237" mass="26882">MMMAADLHIHSGLSPCANKDMTPNNIIGMAKLKRLDIIAITDHNCTKNLQSFIKVAETQDLICIPGVEITTKEEVHLIALFNNLNASNKFQEILDNTLPKIKNNPKLFGNQYIYDEEDNILEDYHILTMNALDLSLKEAISQVKKIGGICIPAHIDRHSFSILSNLGFIESDLCLNTVEITKNCNYNLLLKKHPYLESYNKIISSDAHELGQILEREFFIDTNNKKIEDILKSINEN</sequence>
<dbReference type="GO" id="GO:0035312">
    <property type="term" value="F:5'-3' DNA exonuclease activity"/>
    <property type="evidence" value="ECO:0007669"/>
    <property type="project" value="TreeGrafter"/>
</dbReference>
<reference evidence="2 3" key="1">
    <citation type="submission" date="2016-10" db="EMBL/GenBank/DDBJ databases">
        <authorList>
            <person name="de Groot N.N."/>
        </authorList>
    </citation>
    <scope>NUCLEOTIDE SEQUENCE [LARGE SCALE GENOMIC DNA]</scope>
    <source>
        <strain evidence="2 3">DSM 18979</strain>
    </source>
</reference>